<comment type="caution">
    <text evidence="2">The sequence shown here is derived from an EMBL/GenBank/DDBJ whole genome shotgun (WGS) entry which is preliminary data.</text>
</comment>
<dbReference type="SUPFAM" id="SSF53448">
    <property type="entry name" value="Nucleotide-diphospho-sugar transferases"/>
    <property type="match status" value="2"/>
</dbReference>
<reference evidence="2 3" key="1">
    <citation type="submission" date="2016-05" db="EMBL/GenBank/DDBJ databases">
        <title>Diversity and Homogeneity among Thermoacidophilic Verrucomicrobia Methanotrophs Linked with Geographical Origin.</title>
        <authorList>
            <person name="Erikstad H.-A."/>
            <person name="Smestad N.B."/>
            <person name="Ceballos R.M."/>
            <person name="Birkeland N.-K."/>
        </authorList>
    </citation>
    <scope>NUCLEOTIDE SEQUENCE [LARGE SCALE GENOMIC DNA]</scope>
    <source>
        <strain evidence="2 3">Phi</strain>
    </source>
</reference>
<dbReference type="PANTHER" id="PTHR43179:SF7">
    <property type="entry name" value="RHAMNOSYLTRANSFERASE WBBL"/>
    <property type="match status" value="1"/>
</dbReference>
<evidence type="ECO:0000259" key="1">
    <source>
        <dbReference type="Pfam" id="PF00535"/>
    </source>
</evidence>
<dbReference type="Pfam" id="PF13641">
    <property type="entry name" value="Glyco_tranf_2_3"/>
    <property type="match status" value="1"/>
</dbReference>
<evidence type="ECO:0000313" key="3">
    <source>
        <dbReference type="Proteomes" id="UP000297713"/>
    </source>
</evidence>
<dbReference type="InterPro" id="IPR029044">
    <property type="entry name" value="Nucleotide-diphossugar_trans"/>
</dbReference>
<dbReference type="AlphaFoldDB" id="A0A4Y8P8M2"/>
<dbReference type="Gene3D" id="3.90.550.10">
    <property type="entry name" value="Spore Coat Polysaccharide Biosynthesis Protein SpsA, Chain A"/>
    <property type="match status" value="2"/>
</dbReference>
<dbReference type="EMBL" id="LXQC01000165">
    <property type="protein sequence ID" value="TFE66979.1"/>
    <property type="molecule type" value="Genomic_DNA"/>
</dbReference>
<name>A0A4Y8P8M2_9BACT</name>
<organism evidence="2 3">
    <name type="scientific">Methylacidiphilum caldifontis</name>
    <dbReference type="NCBI Taxonomy" id="2795386"/>
    <lineage>
        <taxon>Bacteria</taxon>
        <taxon>Pseudomonadati</taxon>
        <taxon>Verrucomicrobiota</taxon>
        <taxon>Methylacidiphilae</taxon>
        <taxon>Methylacidiphilales</taxon>
        <taxon>Methylacidiphilaceae</taxon>
        <taxon>Methylacidiphilum (ex Ratnadevi et al. 2023)</taxon>
    </lineage>
</organism>
<feature type="domain" description="Glycosyltransferase 2-like" evidence="1">
    <location>
        <begin position="434"/>
        <end position="613"/>
    </location>
</feature>
<protein>
    <recommendedName>
        <fullName evidence="1">Glycosyltransferase 2-like domain-containing protein</fullName>
    </recommendedName>
</protein>
<gene>
    <name evidence="2" type="ORF">A7Q10_01610</name>
</gene>
<proteinExistence type="predicted"/>
<dbReference type="InterPro" id="IPR001173">
    <property type="entry name" value="Glyco_trans_2-like"/>
</dbReference>
<accession>A0A4Y8P8M2</accession>
<dbReference type="RefSeq" id="WP_134440681.1">
    <property type="nucleotide sequence ID" value="NZ_LXQC01000165.1"/>
</dbReference>
<dbReference type="PANTHER" id="PTHR43179">
    <property type="entry name" value="RHAMNOSYLTRANSFERASE WBBL"/>
    <property type="match status" value="1"/>
</dbReference>
<dbReference type="OrthoDB" id="9800276at2"/>
<dbReference type="Proteomes" id="UP000297713">
    <property type="component" value="Unassembled WGS sequence"/>
</dbReference>
<sequence>MGGILLLKQVEYGQSKKELFFFKVLRKIEKELRRFKKRIFQQVQSSHNRNIEVDISLPTSLGDSIKLHVDSPPTDNGKIPCFSGLGLIKGWVIAKKGIKKLNCTIDDQNVDYLLFGFSRPDVAATYPEYRDADKSGFCLKINAQVFENGEHELRFYIETEEENSCIAKKIQIYNLDHISQNWLENNKWLEHERYRFLKIEKNWWQKPLFSFLFLWDIPCHQEEKEDLFSQTLLSLKNQVYSEWEVFLACSQSKPEESFIQALDKEFSGRIKLLFFSKEEDSIRNTLFQQCKGRWLGILSAGDILDPRALHTFAQVVYEHPEEELIYCDEVEINEKNQKRIFFKPSWSPTLLSQYPYIGKLWIVRKDLFLEVLKKDFELTRLLTDQSLINEMVTDPSRVTHIPFVLCEGKKRMEIEIKKEESSPSLTKGIIPQISIIMPSIIKREDVVERCFSSIFEKTTYAHFELLAIVNRYYLAEDDPKRKLLERWPIRTISVDFPYNWSRLNNLGKEESKGEILLFLNDDIEVLSPYWLESMLSHVIKEDVGAVGAKLYYPDMSIQHGGIYFSQSLIGGEHILRYYKDQEISEKWLGELDRECTAVTGACLMVRRSVFEKLGGFDESFPVAFNDVDFCLRARRMGLRNIFCARAKLIHYEGMSRAGIPEENDYQLLVKRWAGAFENGDPYWNPNLLDYMSNWTPNPLAKGSLRGRKTFLK</sequence>
<dbReference type="Pfam" id="PF00535">
    <property type="entry name" value="Glycos_transf_2"/>
    <property type="match status" value="1"/>
</dbReference>
<evidence type="ECO:0000313" key="2">
    <source>
        <dbReference type="EMBL" id="TFE66979.1"/>
    </source>
</evidence>
<keyword evidence="3" id="KW-1185">Reference proteome</keyword>